<dbReference type="EMBL" id="CP071520">
    <property type="protein sequence ID" value="QSX98438.1"/>
    <property type="molecule type" value="Genomic_DNA"/>
</dbReference>
<reference evidence="2 5" key="2">
    <citation type="submission" date="2023-08" db="EMBL/GenBank/DDBJ databases">
        <title>Draft genome sequence of Janthinobacterium lividum.</title>
        <authorList>
            <person name="Chun B.H."/>
            <person name="Lee Y."/>
        </authorList>
    </citation>
    <scope>NUCLEOTIDE SEQUENCE [LARGE SCALE GENOMIC DNA]</scope>
    <source>
        <strain evidence="2 5">AMJK</strain>
    </source>
</reference>
<accession>A0AAJ4MWX2</accession>
<gene>
    <name evidence="3" type="ORF">J3P46_11415</name>
    <name evidence="2" type="ORF">RB624_20695</name>
</gene>
<evidence type="ECO:0000313" key="4">
    <source>
        <dbReference type="Proteomes" id="UP000662821"/>
    </source>
</evidence>
<evidence type="ECO:0000313" key="3">
    <source>
        <dbReference type="EMBL" id="QSX98438.1"/>
    </source>
</evidence>
<evidence type="ECO:0000313" key="2">
    <source>
        <dbReference type="EMBL" id="MDQ4628305.1"/>
    </source>
</evidence>
<name>A0AAJ4MWX2_9BURK</name>
<evidence type="ECO:0000256" key="1">
    <source>
        <dbReference type="SAM" id="MobiDB-lite"/>
    </source>
</evidence>
<protein>
    <submittedName>
        <fullName evidence="3">Uncharacterized protein</fullName>
    </submittedName>
</protein>
<dbReference type="Proteomes" id="UP001237592">
    <property type="component" value="Unassembled WGS sequence"/>
</dbReference>
<dbReference type="EMBL" id="JAVFKP010000005">
    <property type="protein sequence ID" value="MDQ4628305.1"/>
    <property type="molecule type" value="Genomic_DNA"/>
</dbReference>
<dbReference type="RefSeq" id="WP_070259248.1">
    <property type="nucleotide sequence ID" value="NZ_CBCRWJ010000008.1"/>
</dbReference>
<proteinExistence type="predicted"/>
<keyword evidence="5" id="KW-1185">Reference proteome</keyword>
<dbReference type="Proteomes" id="UP000662821">
    <property type="component" value="Chromosome"/>
</dbReference>
<reference evidence="3 4" key="1">
    <citation type="submission" date="2021-03" db="EMBL/GenBank/DDBJ databases">
        <title>Draft genome sequence of Janthinobacterium sp. strain PLB02 isolated from infected primmorphs (Lubomirskia baicalensis).</title>
        <authorList>
            <person name="Chernogor L.I."/>
            <person name="Belikov S.I."/>
            <person name="Petrushin I.S."/>
        </authorList>
    </citation>
    <scope>NUCLEOTIDE SEQUENCE [LARGE SCALE GENOMIC DNA]</scope>
    <source>
        <strain evidence="3 4">PLB02</strain>
    </source>
</reference>
<organism evidence="3 4">
    <name type="scientific">Janthinobacterium lividum</name>
    <dbReference type="NCBI Taxonomy" id="29581"/>
    <lineage>
        <taxon>Bacteria</taxon>
        <taxon>Pseudomonadati</taxon>
        <taxon>Pseudomonadota</taxon>
        <taxon>Betaproteobacteria</taxon>
        <taxon>Burkholderiales</taxon>
        <taxon>Oxalobacteraceae</taxon>
        <taxon>Janthinobacterium</taxon>
    </lineage>
</organism>
<evidence type="ECO:0000313" key="5">
    <source>
        <dbReference type="Proteomes" id="UP001237592"/>
    </source>
</evidence>
<dbReference type="AlphaFoldDB" id="A0AAJ4MWX2"/>
<sequence length="119" mass="13572">MSELTSFKRDVQGLFSRYVADMNKVKLSNPDSTGVQRLYLNDYASVKAFAWQIQVAIHGYDYDSRKEKWLVEAGHRLRAPGGREGEYVKSAPHPMPPDGPMPQEGIDIFDQWVRDGMQP</sequence>
<feature type="region of interest" description="Disordered" evidence="1">
    <location>
        <begin position="81"/>
        <end position="105"/>
    </location>
</feature>